<feature type="transmembrane region" description="Helical" evidence="7">
    <location>
        <begin position="450"/>
        <end position="471"/>
    </location>
</feature>
<evidence type="ECO:0000256" key="2">
    <source>
        <dbReference type="ARBA" id="ARBA00007430"/>
    </source>
</evidence>
<keyword evidence="6 7" id="KW-0472">Membrane</keyword>
<sequence length="496" mass="54354">MDGGDNNNAPLAGRVRQAVIWRSGSQILSQIIGWSATLIVVRLLDPTDYGLFAMSTVVMAFLNFLNGYGFASSLVHSEEVTERQKSQAFGMMILLNIALSIGQILAAPAVAAYYGHPIIKDMLIWQSLIYLSTPLIVMSEALMVRDLNFKKPAIVNIAAAIAGAGSSLVLALMDQGVWTLVFAPVIGFWVRAILLVAITKMRVLPIFNFSGAGKMLKFGGAIMISQGFWIVQSQADIIVAGRALSPHDLGIYTQAMFITTIFASKFIPPLNEVAFPAYSRMQHDAHLFKNSWLKTVRMIMVVTLPLYFGLAVTADPFIKIILGDKWHETIPMVRLIAFAMPFMTLQILFHPAINAAGRPNVTARNSIAGAIIMPCAFLFGVHYGGIGLSIGWLIAFPLLLAFTYYQARNIIGVSIMDVIGALWPAIWMSSIMACIVYLSDHLFFGEAAHIYQSIRLSMLVAIGGVCFLGLLRFMARPLFDEVVMLIRKPAEAVKAD</sequence>
<dbReference type="PANTHER" id="PTHR30250:SF10">
    <property type="entry name" value="LIPOPOLYSACCHARIDE BIOSYNTHESIS PROTEIN WZXC"/>
    <property type="match status" value="1"/>
</dbReference>
<evidence type="ECO:0000256" key="7">
    <source>
        <dbReference type="SAM" id="Phobius"/>
    </source>
</evidence>
<dbReference type="Proteomes" id="UP000242561">
    <property type="component" value="Chromosome"/>
</dbReference>
<evidence type="ECO:0000313" key="9">
    <source>
        <dbReference type="Proteomes" id="UP000242561"/>
    </source>
</evidence>
<evidence type="ECO:0000256" key="1">
    <source>
        <dbReference type="ARBA" id="ARBA00004651"/>
    </source>
</evidence>
<feature type="transmembrane region" description="Helical" evidence="7">
    <location>
        <begin position="298"/>
        <end position="318"/>
    </location>
</feature>
<dbReference type="KEGG" id="sphl:LPB140_10765"/>
<feature type="transmembrane region" description="Helical" evidence="7">
    <location>
        <begin position="178"/>
        <end position="198"/>
    </location>
</feature>
<keyword evidence="9" id="KW-1185">Reference proteome</keyword>
<evidence type="ECO:0000313" key="8">
    <source>
        <dbReference type="EMBL" id="APG63797.1"/>
    </source>
</evidence>
<feature type="transmembrane region" description="Helical" evidence="7">
    <location>
        <begin position="92"/>
        <end position="116"/>
    </location>
</feature>
<comment type="subcellular location">
    <subcellularLocation>
        <location evidence="1">Cell membrane</location>
        <topology evidence="1">Multi-pass membrane protein</topology>
    </subcellularLocation>
</comment>
<feature type="transmembrane region" description="Helical" evidence="7">
    <location>
        <begin position="122"/>
        <end position="142"/>
    </location>
</feature>
<keyword evidence="3" id="KW-1003">Cell membrane</keyword>
<feature type="transmembrane region" description="Helical" evidence="7">
    <location>
        <begin position="50"/>
        <end position="71"/>
    </location>
</feature>
<keyword evidence="5 7" id="KW-1133">Transmembrane helix</keyword>
<evidence type="ECO:0000256" key="5">
    <source>
        <dbReference type="ARBA" id="ARBA00022989"/>
    </source>
</evidence>
<organism evidence="8 9">
    <name type="scientific">Sphingorhabdus lutea</name>
    <dbReference type="NCBI Taxonomy" id="1913578"/>
    <lineage>
        <taxon>Bacteria</taxon>
        <taxon>Pseudomonadati</taxon>
        <taxon>Pseudomonadota</taxon>
        <taxon>Alphaproteobacteria</taxon>
        <taxon>Sphingomonadales</taxon>
        <taxon>Sphingomonadaceae</taxon>
        <taxon>Sphingorhabdus</taxon>
    </lineage>
</organism>
<dbReference type="InterPro" id="IPR050833">
    <property type="entry name" value="Poly_Biosynth_Transport"/>
</dbReference>
<dbReference type="GO" id="GO:0005886">
    <property type="term" value="C:plasma membrane"/>
    <property type="evidence" value="ECO:0007669"/>
    <property type="project" value="UniProtKB-SubCell"/>
</dbReference>
<evidence type="ECO:0000256" key="3">
    <source>
        <dbReference type="ARBA" id="ARBA00022475"/>
    </source>
</evidence>
<reference evidence="8 9" key="1">
    <citation type="submission" date="2016-11" db="EMBL/GenBank/DDBJ databases">
        <title>Sphingorhabdus sp. LPB0140, isolated from marine environment.</title>
        <authorList>
            <person name="Kim E."/>
            <person name="Yi H."/>
        </authorList>
    </citation>
    <scope>NUCLEOTIDE SEQUENCE [LARGE SCALE GENOMIC DNA]</scope>
    <source>
        <strain evidence="8 9">LPB0140</strain>
    </source>
</reference>
<feature type="transmembrane region" description="Helical" evidence="7">
    <location>
        <begin position="386"/>
        <end position="405"/>
    </location>
</feature>
<evidence type="ECO:0000256" key="4">
    <source>
        <dbReference type="ARBA" id="ARBA00022692"/>
    </source>
</evidence>
<keyword evidence="4 7" id="KW-0812">Transmembrane</keyword>
<accession>A0A1L3JF78</accession>
<gene>
    <name evidence="8" type="ORF">LPB140_10765</name>
</gene>
<feature type="transmembrane region" description="Helical" evidence="7">
    <location>
        <begin position="330"/>
        <end position="349"/>
    </location>
</feature>
<dbReference type="STRING" id="1913578.LPB140_10765"/>
<evidence type="ECO:0000256" key="6">
    <source>
        <dbReference type="ARBA" id="ARBA00023136"/>
    </source>
</evidence>
<proteinExistence type="inferred from homology"/>
<protein>
    <submittedName>
        <fullName evidence="8">Uncharacterized protein</fullName>
    </submittedName>
</protein>
<dbReference type="EMBL" id="CP018154">
    <property type="protein sequence ID" value="APG63797.1"/>
    <property type="molecule type" value="Genomic_DNA"/>
</dbReference>
<feature type="transmembrane region" description="Helical" evidence="7">
    <location>
        <begin position="417"/>
        <end position="438"/>
    </location>
</feature>
<dbReference type="Pfam" id="PF13440">
    <property type="entry name" value="Polysacc_synt_3"/>
    <property type="match status" value="1"/>
</dbReference>
<dbReference type="AlphaFoldDB" id="A0A1L3JF78"/>
<name>A0A1L3JF78_9SPHN</name>
<dbReference type="CDD" id="cd13127">
    <property type="entry name" value="MATE_tuaB_like"/>
    <property type="match status" value="1"/>
</dbReference>
<comment type="similarity">
    <text evidence="2">Belongs to the polysaccharide synthase family.</text>
</comment>
<dbReference type="PANTHER" id="PTHR30250">
    <property type="entry name" value="PST FAMILY PREDICTED COLANIC ACID TRANSPORTER"/>
    <property type="match status" value="1"/>
</dbReference>
<feature type="transmembrane region" description="Helical" evidence="7">
    <location>
        <begin position="154"/>
        <end position="172"/>
    </location>
</feature>